<evidence type="ECO:0000259" key="22">
    <source>
        <dbReference type="PROSITE" id="PS50113"/>
    </source>
</evidence>
<keyword evidence="11 18" id="KW-1133">Transmembrane helix</keyword>
<keyword evidence="6" id="KW-0808">Transferase</keyword>
<dbReference type="InterPro" id="IPR036641">
    <property type="entry name" value="HPT_dom_sf"/>
</dbReference>
<dbReference type="InterPro" id="IPR036097">
    <property type="entry name" value="HisK_dim/P_sf"/>
</dbReference>
<dbReference type="SUPFAM" id="SSF55781">
    <property type="entry name" value="GAF domain-like"/>
    <property type="match status" value="1"/>
</dbReference>
<dbReference type="eggNOG" id="COG0784">
    <property type="taxonomic scope" value="Bacteria"/>
</dbReference>
<dbReference type="PROSITE" id="PS50110">
    <property type="entry name" value="RESPONSE_REGULATORY"/>
    <property type="match status" value="2"/>
</dbReference>
<evidence type="ECO:0000256" key="10">
    <source>
        <dbReference type="ARBA" id="ARBA00022840"/>
    </source>
</evidence>
<feature type="modified residue" description="4-aspartylphosphate" evidence="17">
    <location>
        <position position="1264"/>
    </location>
</feature>
<dbReference type="PROSITE" id="PS50109">
    <property type="entry name" value="HIS_KIN"/>
    <property type="match status" value="1"/>
</dbReference>
<comment type="subunit">
    <text evidence="14">At low DSF concentrations, interacts with RpfF.</text>
</comment>
<dbReference type="SUPFAM" id="SSF47384">
    <property type="entry name" value="Homodimeric domain of signal transducing histidine kinase"/>
    <property type="match status" value="1"/>
</dbReference>
<reference evidence="25 26" key="1">
    <citation type="journal article" date="2014" name="Genome Announc.">
        <title>Draft Genome Sequence of Magnetospirillum sp. Strain SO-1, a Freshwater Magnetotactic Bacterium Isolated from the Ol'khovka River, Russia.</title>
        <authorList>
            <person name="Grouzdev D.S."/>
            <person name="Dziuba M.V."/>
            <person name="Sukhacheva M.S."/>
            <person name="Mardanov A.V."/>
            <person name="Beletskiy A.V."/>
            <person name="Kuznetsov B.B."/>
            <person name="Skryabin K.G."/>
        </authorList>
    </citation>
    <scope>NUCLEOTIDE SEQUENCE [LARGE SCALE GENOMIC DNA]</scope>
    <source>
        <strain evidence="25 26">SO-1</strain>
    </source>
</reference>
<dbReference type="InterPro" id="IPR003661">
    <property type="entry name" value="HisK_dim/P_dom"/>
</dbReference>
<evidence type="ECO:0000256" key="4">
    <source>
        <dbReference type="ARBA" id="ARBA00022475"/>
    </source>
</evidence>
<feature type="domain" description="Histidine kinase" evidence="19">
    <location>
        <begin position="973"/>
        <end position="1194"/>
    </location>
</feature>
<evidence type="ECO:0000256" key="3">
    <source>
        <dbReference type="ARBA" id="ARBA00012438"/>
    </source>
</evidence>
<dbReference type="eggNOG" id="COG2770">
    <property type="taxonomic scope" value="Bacteria"/>
</dbReference>
<dbReference type="CDD" id="cd16922">
    <property type="entry name" value="HATPase_EvgS-ArcB-TorS-like"/>
    <property type="match status" value="1"/>
</dbReference>
<dbReference type="SUPFAM" id="SSF47226">
    <property type="entry name" value="Histidine-containing phosphotransfer domain, HPT domain"/>
    <property type="match status" value="1"/>
</dbReference>
<dbReference type="PROSITE" id="PS50113">
    <property type="entry name" value="PAC"/>
    <property type="match status" value="2"/>
</dbReference>
<dbReference type="GO" id="GO:0005886">
    <property type="term" value="C:plasma membrane"/>
    <property type="evidence" value="ECO:0007669"/>
    <property type="project" value="UniProtKB-SubCell"/>
</dbReference>
<dbReference type="InterPro" id="IPR036890">
    <property type="entry name" value="HATPase_C_sf"/>
</dbReference>
<gene>
    <name evidence="25" type="ORF">H261_21386</name>
</gene>
<dbReference type="EC" id="2.7.13.3" evidence="3"/>
<dbReference type="RefSeq" id="WP_008621782.1">
    <property type="nucleotide sequence ID" value="NZ_AONQ01000099.1"/>
</dbReference>
<dbReference type="Pfam" id="PF13426">
    <property type="entry name" value="PAS_9"/>
    <property type="match status" value="3"/>
</dbReference>
<dbReference type="Gene3D" id="3.30.565.10">
    <property type="entry name" value="Histidine kinase-like ATPase, C-terminal domain"/>
    <property type="match status" value="1"/>
</dbReference>
<accession>M3A5U9</accession>
<dbReference type="Pfam" id="PF01627">
    <property type="entry name" value="Hpt"/>
    <property type="match status" value="1"/>
</dbReference>
<dbReference type="InterPro" id="IPR003594">
    <property type="entry name" value="HATPase_dom"/>
</dbReference>
<keyword evidence="4" id="KW-1003">Cell membrane</keyword>
<keyword evidence="12" id="KW-0902">Two-component regulatory system</keyword>
<evidence type="ECO:0000256" key="14">
    <source>
        <dbReference type="ARBA" id="ARBA00064003"/>
    </source>
</evidence>
<dbReference type="SUPFAM" id="SSF52172">
    <property type="entry name" value="CheY-like"/>
    <property type="match status" value="2"/>
</dbReference>
<dbReference type="SMART" id="SM00388">
    <property type="entry name" value="HisKA"/>
    <property type="match status" value="1"/>
</dbReference>
<keyword evidence="5 17" id="KW-0597">Phosphoprotein</keyword>
<dbReference type="PROSITE" id="PS50885">
    <property type="entry name" value="HAMP"/>
    <property type="match status" value="1"/>
</dbReference>
<dbReference type="PATRIC" id="fig|1244869.3.peg.4223"/>
<evidence type="ECO:0000259" key="23">
    <source>
        <dbReference type="PROSITE" id="PS50885"/>
    </source>
</evidence>
<dbReference type="Gene3D" id="1.10.287.130">
    <property type="match status" value="1"/>
</dbReference>
<evidence type="ECO:0000259" key="24">
    <source>
        <dbReference type="PROSITE" id="PS50894"/>
    </source>
</evidence>
<dbReference type="InterPro" id="IPR035965">
    <property type="entry name" value="PAS-like_dom_sf"/>
</dbReference>
<keyword evidence="10" id="KW-0067">ATP-binding</keyword>
<evidence type="ECO:0000256" key="2">
    <source>
        <dbReference type="ARBA" id="ARBA00004651"/>
    </source>
</evidence>
<dbReference type="PANTHER" id="PTHR45339">
    <property type="entry name" value="HYBRID SIGNAL TRANSDUCTION HISTIDINE KINASE J"/>
    <property type="match status" value="1"/>
</dbReference>
<dbReference type="PRINTS" id="PR00344">
    <property type="entry name" value="BCTRLSENSOR"/>
</dbReference>
<feature type="domain" description="HPt" evidence="24">
    <location>
        <begin position="1511"/>
        <end position="1604"/>
    </location>
</feature>
<dbReference type="SMART" id="SM00091">
    <property type="entry name" value="PAS"/>
    <property type="match status" value="3"/>
</dbReference>
<dbReference type="Gene3D" id="3.30.450.20">
    <property type="entry name" value="PAS domain"/>
    <property type="match status" value="3"/>
</dbReference>
<dbReference type="eggNOG" id="COG2205">
    <property type="taxonomic scope" value="Bacteria"/>
</dbReference>
<dbReference type="InterPro" id="IPR029016">
    <property type="entry name" value="GAF-like_dom_sf"/>
</dbReference>
<feature type="domain" description="PAS" evidence="21">
    <location>
        <begin position="710"/>
        <end position="776"/>
    </location>
</feature>
<dbReference type="EMBL" id="AONQ01000099">
    <property type="protein sequence ID" value="EME67859.1"/>
    <property type="molecule type" value="Genomic_DNA"/>
</dbReference>
<dbReference type="STRING" id="1244869.H261_21386"/>
<dbReference type="Gene3D" id="1.20.120.160">
    <property type="entry name" value="HPT domain"/>
    <property type="match status" value="1"/>
</dbReference>
<evidence type="ECO:0000256" key="12">
    <source>
        <dbReference type="ARBA" id="ARBA00023012"/>
    </source>
</evidence>
<dbReference type="PANTHER" id="PTHR45339:SF1">
    <property type="entry name" value="HYBRID SIGNAL TRANSDUCTION HISTIDINE KINASE J"/>
    <property type="match status" value="1"/>
</dbReference>
<evidence type="ECO:0000313" key="26">
    <source>
        <dbReference type="Proteomes" id="UP000011744"/>
    </source>
</evidence>
<evidence type="ECO:0000256" key="8">
    <source>
        <dbReference type="ARBA" id="ARBA00022741"/>
    </source>
</evidence>
<dbReference type="PROSITE" id="PS50894">
    <property type="entry name" value="HPT"/>
    <property type="match status" value="1"/>
</dbReference>
<keyword evidence="26" id="KW-1185">Reference proteome</keyword>
<feature type="domain" description="PAC" evidence="22">
    <location>
        <begin position="658"/>
        <end position="709"/>
    </location>
</feature>
<evidence type="ECO:0000256" key="1">
    <source>
        <dbReference type="ARBA" id="ARBA00000085"/>
    </source>
</evidence>
<evidence type="ECO:0000256" key="7">
    <source>
        <dbReference type="ARBA" id="ARBA00022692"/>
    </source>
</evidence>
<feature type="modified residue" description="Phosphohistidine" evidence="16">
    <location>
        <position position="1550"/>
    </location>
</feature>
<comment type="catalytic activity">
    <reaction evidence="1">
        <text>ATP + protein L-histidine = ADP + protein N-phospho-L-histidine.</text>
        <dbReference type="EC" id="2.7.13.3"/>
    </reaction>
</comment>
<proteinExistence type="predicted"/>
<dbReference type="Gene3D" id="3.30.450.40">
    <property type="match status" value="1"/>
</dbReference>
<dbReference type="Gene3D" id="6.10.340.10">
    <property type="match status" value="1"/>
</dbReference>
<sequence>MRVSTVVSLGMGLVVLANVVLIGRVIAPQLDKRASVQSGMAAERLMGLGLDAASRISAERGPANGVLGSDLPLPPERVAALRAARDGTDRALRDIEAALGAGRPLAERDAVVRSLGASSRQLAAARRQIDDLAGRPRSQRRDAEVMAAVNAMIDVLPLLAPGLNVIEGNLAQADPSLTNFVTIARLATEMRDYAGQLGSVFTAPFVVRRLMTADELARVERLLGTIQALDYQSRLAFDKTGSPEDLKAALAAIDADFIGGGLPLVRRIRDVGRSSGEYPMNAADFAKTYVPQMNVILGLRAAALKSIAARMADIDGESRSALRISLLLALVVAGSVLVCFLLIVRRVLRPLSLVHKALGQLAKGEDRIDLPVARRHDEIGEVVGALTQLTSVVRERAKESYISGQVARITADLQAAEDFESLSRALFANLAPVLDIGFASYFRRDGEADALVCCGGYARSGEVVSRQRIALGDGLVGECAMGRREIGIIDPPEDYLRIQTGLMSAPARAVLLLPVLSGDECLGVIEIATLRPVDGRNRDVIDAVLPVLAMRMEILARSERTRQLLMSTQEQARELSVRQNRIQSLLSEQDAIFDNAPMGIMYTASGRVQRANPAMAELLGYTVGSLKGLEAARFFPTEDDYREFGGRIGSRLAAGEGVHHEWDLVRGDGQVFTAMISAKGVRLDGLEKSSIWIVEDITERKRLEREMRESGERLRHILENSPAGVSINTEDGQPAFSNRRLAEMLGTTPEDLARRSTTTFWFRPADRQDFIEQLRRDGFVRDYQSEFVRADGTPITVLLSAALTEFADGRYLVSWAYDITERRKAEDAVRVASAEQQAILEAATVGIAFLKKRVIVRGNPRLDKLFGYEPGEQIGQSIRIWFPDDESFSDIDGASESLGRGEVYHRELVHVRKDGSRFWCRTSGSAIDPADLSRGSVWMLEDVTLARAAAEALARARDVAEDAARTKADFLANMSHEIRTPMNAIIGMAHLALKTEMTPRQKDYVRKIQQSGQHLLGIINDILDFSKIEAGKLAVENCEVHLDKVLDNVSNLVSEKASAKGLELLFDIGPGVPLDLTGDSLRLGQVLINYANNAVKFTETGEIVVAVRLLEDCGPDVLLRFEVRDTGIGLTGEQKARLFQSFQQADTSTTRKFGGTGLGLAISRKLAELMGGEVGVDSVPGQGSTFWFTARLGKGKPRAPLLPEAELRGRRMLVVDDNENARAVLAEMLGAMSFEVDAVDSGEAAIAAIRDAVLDRPYEVVFLDWQMPDLDGLEVAERLHAIRLPFPPHLIMVTAYGREEVMRGAQAADIGEVLIKPVNPAALFDSIMRVFAADDRRSEEVPEAEGPTGDLGGLLGVRVLLVEDNELNQEVAGEILRDAGLVVEIAENGRIAVDKVMAGAYDMVLMDMQMPVMDGVTATREIRRLGFGDLPIIAMTANAMQADKEKCLEAGMNDHLAKPIDPDAMFATLLKWRRAAPVAVPMAAAPVPASAPALPEIDPDIFDFERMGPIYKWDMARLRPILAAFLDDAGAKVARIGAETELAALRETAHGLKGTANTAGAVRLGRLAADLENAARNGDDMATGMLAPLLAPTLDELRAALAPVFA</sequence>
<dbReference type="SMART" id="SM00086">
    <property type="entry name" value="PAC"/>
    <property type="match status" value="3"/>
</dbReference>
<dbReference type="SMART" id="SM00387">
    <property type="entry name" value="HATPase_c"/>
    <property type="match status" value="1"/>
</dbReference>
<dbReference type="Gene3D" id="3.40.50.2300">
    <property type="match status" value="2"/>
</dbReference>
<dbReference type="InterPro" id="IPR003660">
    <property type="entry name" value="HAMP_dom"/>
</dbReference>
<feature type="domain" description="PAC" evidence="22">
    <location>
        <begin position="781"/>
        <end position="831"/>
    </location>
</feature>
<evidence type="ECO:0000256" key="11">
    <source>
        <dbReference type="ARBA" id="ARBA00022989"/>
    </source>
</evidence>
<organism evidence="25 26">
    <name type="scientific">Paramagnetospirillum caucaseum</name>
    <dbReference type="NCBI Taxonomy" id="1244869"/>
    <lineage>
        <taxon>Bacteria</taxon>
        <taxon>Pseudomonadati</taxon>
        <taxon>Pseudomonadota</taxon>
        <taxon>Alphaproteobacteria</taxon>
        <taxon>Rhodospirillales</taxon>
        <taxon>Magnetospirillaceae</taxon>
        <taxon>Paramagnetospirillum</taxon>
    </lineage>
</organism>
<dbReference type="Pfam" id="PF02518">
    <property type="entry name" value="HATPase_c"/>
    <property type="match status" value="1"/>
</dbReference>
<dbReference type="PROSITE" id="PS50112">
    <property type="entry name" value="PAS"/>
    <property type="match status" value="1"/>
</dbReference>
<dbReference type="CDD" id="cd17546">
    <property type="entry name" value="REC_hyHK_CKI1_RcsC-like"/>
    <property type="match status" value="2"/>
</dbReference>
<evidence type="ECO:0000256" key="15">
    <source>
        <dbReference type="ARBA" id="ARBA00068150"/>
    </source>
</evidence>
<comment type="caution">
    <text evidence="25">The sequence shown here is derived from an EMBL/GenBank/DDBJ whole genome shotgun (WGS) entry which is preliminary data.</text>
</comment>
<evidence type="ECO:0000256" key="16">
    <source>
        <dbReference type="PROSITE-ProRule" id="PRU00110"/>
    </source>
</evidence>
<dbReference type="GO" id="GO:0005524">
    <property type="term" value="F:ATP binding"/>
    <property type="evidence" value="ECO:0007669"/>
    <property type="project" value="UniProtKB-KW"/>
</dbReference>
<dbReference type="InterPro" id="IPR001789">
    <property type="entry name" value="Sig_transdc_resp-reg_receiver"/>
</dbReference>
<protein>
    <recommendedName>
        <fullName evidence="15">Sensory/regulatory protein RpfC</fullName>
        <ecNumber evidence="3">2.7.13.3</ecNumber>
    </recommendedName>
</protein>
<dbReference type="InterPro" id="IPR008207">
    <property type="entry name" value="Sig_transdc_His_kin_Hpt_dom"/>
</dbReference>
<dbReference type="Pfam" id="PF00072">
    <property type="entry name" value="Response_reg"/>
    <property type="match status" value="2"/>
</dbReference>
<comment type="subcellular location">
    <subcellularLocation>
        <location evidence="2">Cell membrane</location>
        <topology evidence="2">Multi-pass membrane protein</topology>
    </subcellularLocation>
</comment>
<dbReference type="InterPro" id="IPR001610">
    <property type="entry name" value="PAC"/>
</dbReference>
<dbReference type="GO" id="GO:0000155">
    <property type="term" value="F:phosphorelay sensor kinase activity"/>
    <property type="evidence" value="ECO:0007669"/>
    <property type="project" value="InterPro"/>
</dbReference>
<dbReference type="FunFam" id="1.10.287.130:FF:000002">
    <property type="entry name" value="Two-component osmosensing histidine kinase"/>
    <property type="match status" value="1"/>
</dbReference>
<dbReference type="eggNOG" id="COG2203">
    <property type="taxonomic scope" value="Bacteria"/>
</dbReference>
<evidence type="ECO:0000256" key="17">
    <source>
        <dbReference type="PROSITE-ProRule" id="PRU00169"/>
    </source>
</evidence>
<feature type="transmembrane region" description="Helical" evidence="18">
    <location>
        <begin position="6"/>
        <end position="27"/>
    </location>
</feature>
<dbReference type="SUPFAM" id="SSF55785">
    <property type="entry name" value="PYP-like sensor domain (PAS domain)"/>
    <property type="match status" value="3"/>
</dbReference>
<dbReference type="InterPro" id="IPR005467">
    <property type="entry name" value="His_kinase_dom"/>
</dbReference>
<keyword evidence="13 18" id="KW-0472">Membrane</keyword>
<dbReference type="eggNOG" id="COG0642">
    <property type="taxonomic scope" value="Bacteria"/>
</dbReference>
<evidence type="ECO:0000259" key="19">
    <source>
        <dbReference type="PROSITE" id="PS50109"/>
    </source>
</evidence>
<dbReference type="Proteomes" id="UP000011744">
    <property type="component" value="Unassembled WGS sequence"/>
</dbReference>
<evidence type="ECO:0000313" key="25">
    <source>
        <dbReference type="EMBL" id="EME67859.1"/>
    </source>
</evidence>
<dbReference type="Pfam" id="PF00512">
    <property type="entry name" value="HisKA"/>
    <property type="match status" value="1"/>
</dbReference>
<evidence type="ECO:0000256" key="6">
    <source>
        <dbReference type="ARBA" id="ARBA00022679"/>
    </source>
</evidence>
<dbReference type="Pfam" id="PF00672">
    <property type="entry name" value="HAMP"/>
    <property type="match status" value="1"/>
</dbReference>
<dbReference type="InterPro" id="IPR000700">
    <property type="entry name" value="PAS-assoc_C"/>
</dbReference>
<dbReference type="CDD" id="cd00088">
    <property type="entry name" value="HPT"/>
    <property type="match status" value="1"/>
</dbReference>
<feature type="domain" description="Response regulatory" evidence="20">
    <location>
        <begin position="1211"/>
        <end position="1331"/>
    </location>
</feature>
<evidence type="ECO:0000259" key="20">
    <source>
        <dbReference type="PROSITE" id="PS50110"/>
    </source>
</evidence>
<keyword evidence="7 18" id="KW-0812">Transmembrane</keyword>
<dbReference type="SMART" id="SM00448">
    <property type="entry name" value="REC"/>
    <property type="match status" value="2"/>
</dbReference>
<dbReference type="FunFam" id="3.30.565.10:FF:000010">
    <property type="entry name" value="Sensor histidine kinase RcsC"/>
    <property type="match status" value="1"/>
</dbReference>
<evidence type="ECO:0000256" key="18">
    <source>
        <dbReference type="SAM" id="Phobius"/>
    </source>
</evidence>
<dbReference type="SUPFAM" id="SSF55874">
    <property type="entry name" value="ATPase domain of HSP90 chaperone/DNA topoisomerase II/histidine kinase"/>
    <property type="match status" value="1"/>
</dbReference>
<dbReference type="NCBIfam" id="TIGR00229">
    <property type="entry name" value="sensory_box"/>
    <property type="match status" value="3"/>
</dbReference>
<keyword evidence="8" id="KW-0547">Nucleotide-binding</keyword>
<evidence type="ECO:0000256" key="5">
    <source>
        <dbReference type="ARBA" id="ARBA00022553"/>
    </source>
</evidence>
<feature type="domain" description="HAMP" evidence="23">
    <location>
        <begin position="345"/>
        <end position="398"/>
    </location>
</feature>
<feature type="modified residue" description="4-aspartylphosphate" evidence="17">
    <location>
        <position position="1407"/>
    </location>
</feature>
<evidence type="ECO:0000256" key="13">
    <source>
        <dbReference type="ARBA" id="ARBA00023136"/>
    </source>
</evidence>
<name>M3A5U9_9PROT</name>
<dbReference type="CDD" id="cd00130">
    <property type="entry name" value="PAS"/>
    <property type="match status" value="3"/>
</dbReference>
<evidence type="ECO:0000256" key="9">
    <source>
        <dbReference type="ARBA" id="ARBA00022777"/>
    </source>
</evidence>
<keyword evidence="9" id="KW-0418">Kinase</keyword>
<evidence type="ECO:0000259" key="21">
    <source>
        <dbReference type="PROSITE" id="PS50112"/>
    </source>
</evidence>
<dbReference type="InterPro" id="IPR000014">
    <property type="entry name" value="PAS"/>
</dbReference>
<dbReference type="CDD" id="cd00082">
    <property type="entry name" value="HisKA"/>
    <property type="match status" value="1"/>
</dbReference>
<feature type="domain" description="Response regulatory" evidence="20">
    <location>
        <begin position="1358"/>
        <end position="1473"/>
    </location>
</feature>
<dbReference type="SUPFAM" id="SSF158472">
    <property type="entry name" value="HAMP domain-like"/>
    <property type="match status" value="1"/>
</dbReference>
<dbReference type="SMART" id="SM00304">
    <property type="entry name" value="HAMP"/>
    <property type="match status" value="1"/>
</dbReference>
<dbReference type="InterPro" id="IPR004358">
    <property type="entry name" value="Sig_transdc_His_kin-like_C"/>
</dbReference>
<feature type="transmembrane region" description="Helical" evidence="18">
    <location>
        <begin position="324"/>
        <end position="344"/>
    </location>
</feature>
<dbReference type="InterPro" id="IPR011006">
    <property type="entry name" value="CheY-like_superfamily"/>
</dbReference>